<organism evidence="1 2">
    <name type="scientific">Rhizophlyctis rosea</name>
    <dbReference type="NCBI Taxonomy" id="64517"/>
    <lineage>
        <taxon>Eukaryota</taxon>
        <taxon>Fungi</taxon>
        <taxon>Fungi incertae sedis</taxon>
        <taxon>Chytridiomycota</taxon>
        <taxon>Chytridiomycota incertae sedis</taxon>
        <taxon>Chytridiomycetes</taxon>
        <taxon>Rhizophlyctidales</taxon>
        <taxon>Rhizophlyctidaceae</taxon>
        <taxon>Rhizophlyctis</taxon>
    </lineage>
</organism>
<keyword evidence="2" id="KW-1185">Reference proteome</keyword>
<evidence type="ECO:0000313" key="2">
    <source>
        <dbReference type="Proteomes" id="UP001212841"/>
    </source>
</evidence>
<evidence type="ECO:0000313" key="1">
    <source>
        <dbReference type="EMBL" id="KAJ3048848.1"/>
    </source>
</evidence>
<sequence length="162" mass="18428">LTQTDNTSPLSELIDAVFLLLDIQTLSEIHTHNPSLKFRAATALDIHIKFLTLKLVSVDSTETTPLRCDKTLSKPRYLYYVRFFNDGHFSQGSFQNDSRGGLQLSLSYWFVDSYSIADEDGRVILNMEGYVQSAYLRRLMERVEEKALTERGEKVVDVDAGV</sequence>
<name>A0AAD5S9L7_9FUNG</name>
<dbReference type="EMBL" id="JADGJD010000729">
    <property type="protein sequence ID" value="KAJ3048848.1"/>
    <property type="molecule type" value="Genomic_DNA"/>
</dbReference>
<comment type="caution">
    <text evidence="1">The sequence shown here is derived from an EMBL/GenBank/DDBJ whole genome shotgun (WGS) entry which is preliminary data.</text>
</comment>
<proteinExistence type="predicted"/>
<accession>A0AAD5S9L7</accession>
<dbReference type="AlphaFoldDB" id="A0AAD5S9L7"/>
<reference evidence="1" key="1">
    <citation type="submission" date="2020-05" db="EMBL/GenBank/DDBJ databases">
        <title>Phylogenomic resolution of chytrid fungi.</title>
        <authorList>
            <person name="Stajich J.E."/>
            <person name="Amses K."/>
            <person name="Simmons R."/>
            <person name="Seto K."/>
            <person name="Myers J."/>
            <person name="Bonds A."/>
            <person name="Quandt C.A."/>
            <person name="Barry K."/>
            <person name="Liu P."/>
            <person name="Grigoriev I."/>
            <person name="Longcore J.E."/>
            <person name="James T.Y."/>
        </authorList>
    </citation>
    <scope>NUCLEOTIDE SEQUENCE</scope>
    <source>
        <strain evidence="1">JEL0318</strain>
    </source>
</reference>
<feature type="non-terminal residue" evidence="1">
    <location>
        <position position="162"/>
    </location>
</feature>
<dbReference type="Proteomes" id="UP001212841">
    <property type="component" value="Unassembled WGS sequence"/>
</dbReference>
<protein>
    <submittedName>
        <fullName evidence="1">Uncharacterized protein</fullName>
    </submittedName>
</protein>
<gene>
    <name evidence="1" type="ORF">HK097_010147</name>
</gene>